<dbReference type="Pfam" id="PF08879">
    <property type="entry name" value="WRC"/>
    <property type="match status" value="2"/>
</dbReference>
<keyword evidence="3" id="KW-0010">Activator</keyword>
<feature type="region of interest" description="Disordered" evidence="4">
    <location>
        <begin position="157"/>
        <end position="222"/>
    </location>
</feature>
<name>A0AAN9J8B9_CLITE</name>
<organism evidence="6 7">
    <name type="scientific">Clitoria ternatea</name>
    <name type="common">Butterfly pea</name>
    <dbReference type="NCBI Taxonomy" id="43366"/>
    <lineage>
        <taxon>Eukaryota</taxon>
        <taxon>Viridiplantae</taxon>
        <taxon>Streptophyta</taxon>
        <taxon>Embryophyta</taxon>
        <taxon>Tracheophyta</taxon>
        <taxon>Spermatophyta</taxon>
        <taxon>Magnoliopsida</taxon>
        <taxon>eudicotyledons</taxon>
        <taxon>Gunneridae</taxon>
        <taxon>Pentapetalae</taxon>
        <taxon>rosids</taxon>
        <taxon>fabids</taxon>
        <taxon>Fabales</taxon>
        <taxon>Fabaceae</taxon>
        <taxon>Papilionoideae</taxon>
        <taxon>50 kb inversion clade</taxon>
        <taxon>NPAAA clade</taxon>
        <taxon>indigoferoid/millettioid clade</taxon>
        <taxon>Phaseoleae</taxon>
        <taxon>Clitoria</taxon>
    </lineage>
</organism>
<dbReference type="PANTHER" id="PTHR31602">
    <property type="entry name" value="GROWTH-REGULATING FACTOR 5"/>
    <property type="match status" value="1"/>
</dbReference>
<accession>A0AAN9J8B9</accession>
<comment type="subcellular location">
    <subcellularLocation>
        <location evidence="2 3">Nucleus</location>
    </subcellularLocation>
</comment>
<comment type="similarity">
    <text evidence="3">Belongs to the GRF family.</text>
</comment>
<dbReference type="GO" id="GO:0032502">
    <property type="term" value="P:developmental process"/>
    <property type="evidence" value="ECO:0007669"/>
    <property type="project" value="InterPro"/>
</dbReference>
<dbReference type="InterPro" id="IPR031137">
    <property type="entry name" value="GRF"/>
</dbReference>
<evidence type="ECO:0000256" key="3">
    <source>
        <dbReference type="RuleBase" id="RU367127"/>
    </source>
</evidence>
<keyword evidence="1 2" id="KW-0539">Nucleus</keyword>
<proteinExistence type="inferred from homology"/>
<sequence>MFAFWFVFFGGVKGGPQKKIDLGHTMEGGDGVVVGDEEGKRVVSVKQKKDKSCSPVQLHLGVAASHYTLQQLQAINHVITEAQRRELRHQVFIFNHLPYNLSLPHHHLVQFPDTMSEYSHLGFGHGSMVDLEPHRCRRTDGKKWRCSKKIVPDQKYCESHMHRGRNRSRKHVETSQVNSPLVMKPSAHSNTKPASKTECETSNPNPLSVQHSDTTSSIPSRNLSVANCSSADRRSKKTLSSEDYLTSAVSCACGHTLAPAVAPKVVASVASDSRIFLKMCHKGNQTKSYNSNKISIKSGGGKGSIVGNINGISTGIGFSLRSVLQVSGCNPSYLNDRNNLEAEPGRCRRTDGKKWRCKSGVLPGQKYCATHMHRGAKKRFTNHEPEATTTTVVTIAQLPHSSATNNMQKASCTIPNTNLSMSVPASSPFIQCNEKSPSSSDTDTTITDTLKESSYSSF</sequence>
<protein>
    <recommendedName>
        <fullName evidence="3">Growth-regulating factor</fullName>
    </recommendedName>
</protein>
<dbReference type="InterPro" id="IPR014977">
    <property type="entry name" value="WRC_dom"/>
</dbReference>
<dbReference type="GO" id="GO:0006351">
    <property type="term" value="P:DNA-templated transcription"/>
    <property type="evidence" value="ECO:0007669"/>
    <property type="project" value="UniProtKB-UniRule"/>
</dbReference>
<comment type="function">
    <text evidence="3">Transcription activator.</text>
</comment>
<gene>
    <name evidence="6" type="ORF">RJT34_17109</name>
</gene>
<evidence type="ECO:0000259" key="5">
    <source>
        <dbReference type="PROSITE" id="PS51667"/>
    </source>
</evidence>
<dbReference type="EMBL" id="JAYKXN010000004">
    <property type="protein sequence ID" value="KAK7294222.1"/>
    <property type="molecule type" value="Genomic_DNA"/>
</dbReference>
<dbReference type="Proteomes" id="UP001359559">
    <property type="component" value="Unassembled WGS sequence"/>
</dbReference>
<feature type="domain" description="WRC" evidence="5">
    <location>
        <begin position="130"/>
        <end position="174"/>
    </location>
</feature>
<feature type="compositionally biased region" description="Low complexity" evidence="4">
    <location>
        <begin position="438"/>
        <end position="448"/>
    </location>
</feature>
<dbReference type="PROSITE" id="PS51667">
    <property type="entry name" value="WRC"/>
    <property type="match status" value="2"/>
</dbReference>
<evidence type="ECO:0000256" key="1">
    <source>
        <dbReference type="ARBA" id="ARBA00023242"/>
    </source>
</evidence>
<keyword evidence="3" id="KW-0805">Transcription regulation</keyword>
<evidence type="ECO:0000313" key="7">
    <source>
        <dbReference type="Proteomes" id="UP001359559"/>
    </source>
</evidence>
<keyword evidence="7" id="KW-1185">Reference proteome</keyword>
<evidence type="ECO:0000256" key="4">
    <source>
        <dbReference type="SAM" id="MobiDB-lite"/>
    </source>
</evidence>
<evidence type="ECO:0000256" key="2">
    <source>
        <dbReference type="PROSITE-ProRule" id="PRU01002"/>
    </source>
</evidence>
<dbReference type="GO" id="GO:0005634">
    <property type="term" value="C:nucleus"/>
    <property type="evidence" value="ECO:0007669"/>
    <property type="project" value="UniProtKB-SubCell"/>
</dbReference>
<reference evidence="6 7" key="1">
    <citation type="submission" date="2024-01" db="EMBL/GenBank/DDBJ databases">
        <title>The genomes of 5 underutilized Papilionoideae crops provide insights into root nodulation and disease resistance.</title>
        <authorList>
            <person name="Yuan L."/>
        </authorList>
    </citation>
    <scope>NUCLEOTIDE SEQUENCE [LARGE SCALE GENOMIC DNA]</scope>
    <source>
        <strain evidence="6">LY-2023</strain>
        <tissue evidence="6">Leaf</tissue>
    </source>
</reference>
<dbReference type="GO" id="GO:0005524">
    <property type="term" value="F:ATP binding"/>
    <property type="evidence" value="ECO:0007669"/>
    <property type="project" value="UniProtKB-UniRule"/>
</dbReference>
<dbReference type="AlphaFoldDB" id="A0AAN9J8B9"/>
<feature type="short sequence motif" description="Bipartite nuclear localization signal" evidence="2">
    <location>
        <begin position="163"/>
        <end position="170"/>
    </location>
</feature>
<comment type="caution">
    <text evidence="2">Lacks conserved residue(s) required for the propagation of feature annotation.</text>
</comment>
<feature type="compositionally biased region" description="Polar residues" evidence="4">
    <location>
        <begin position="428"/>
        <end position="437"/>
    </location>
</feature>
<feature type="domain" description="WRC" evidence="5">
    <location>
        <begin position="341"/>
        <end position="385"/>
    </location>
</feature>
<comment type="caution">
    <text evidence="6">The sequence shown here is derived from an EMBL/GenBank/DDBJ whole genome shotgun (WGS) entry which is preliminary data.</text>
</comment>
<keyword evidence="3" id="KW-0804">Transcription</keyword>
<dbReference type="PANTHER" id="PTHR31602:SF81">
    <property type="entry name" value="GROWTH-REGULATING FACTOR 9"/>
    <property type="match status" value="1"/>
</dbReference>
<comment type="domain">
    <text evidence="3">The QLQ domain and WRC domain may be involved in protein-protein interaction and DNA-binding, respectively.</text>
</comment>
<feature type="compositionally biased region" description="Polar residues" evidence="4">
    <location>
        <begin position="187"/>
        <end position="222"/>
    </location>
</feature>
<evidence type="ECO:0000313" key="6">
    <source>
        <dbReference type="EMBL" id="KAK7294222.1"/>
    </source>
</evidence>
<feature type="short sequence motif" description="Bipartite nuclear localization signal" evidence="2">
    <location>
        <begin position="135"/>
        <end position="145"/>
    </location>
</feature>
<feature type="region of interest" description="Disordered" evidence="4">
    <location>
        <begin position="428"/>
        <end position="458"/>
    </location>
</feature>